<name>A0A8S0X6W0_9GAMM</name>
<evidence type="ECO:0000313" key="1">
    <source>
        <dbReference type="EMBL" id="CAA9889565.1"/>
    </source>
</evidence>
<comment type="caution">
    <text evidence="1">The sequence shown here is derived from an EMBL/GenBank/DDBJ whole genome shotgun (WGS) entry which is preliminary data.</text>
</comment>
<proteinExistence type="predicted"/>
<dbReference type="AlphaFoldDB" id="A0A8S0X6W0"/>
<gene>
    <name evidence="1" type="ORF">METHB2_110064</name>
</gene>
<keyword evidence="2" id="KW-1185">Reference proteome</keyword>
<organism evidence="1 2">
    <name type="scientific">Candidatus Methylobacter favarea</name>
    <dbReference type="NCBI Taxonomy" id="2707345"/>
    <lineage>
        <taxon>Bacteria</taxon>
        <taxon>Pseudomonadati</taxon>
        <taxon>Pseudomonadota</taxon>
        <taxon>Gammaproteobacteria</taxon>
        <taxon>Methylococcales</taxon>
        <taxon>Methylococcaceae</taxon>
        <taxon>Methylobacter</taxon>
    </lineage>
</organism>
<evidence type="ECO:0000313" key="2">
    <source>
        <dbReference type="Proteomes" id="UP000494216"/>
    </source>
</evidence>
<accession>A0A8S0X6W0</accession>
<dbReference type="EMBL" id="CADCXN010000013">
    <property type="protein sequence ID" value="CAA9889565.1"/>
    <property type="molecule type" value="Genomic_DNA"/>
</dbReference>
<reference evidence="1 2" key="1">
    <citation type="submission" date="2020-02" db="EMBL/GenBank/DDBJ databases">
        <authorList>
            <person name="Hogendoorn C."/>
        </authorList>
    </citation>
    <scope>NUCLEOTIDE SEQUENCE [LARGE SCALE GENOMIC DNA]</scope>
    <source>
        <strain evidence="1">METHB21</strain>
    </source>
</reference>
<dbReference type="Proteomes" id="UP000494216">
    <property type="component" value="Unassembled WGS sequence"/>
</dbReference>
<protein>
    <submittedName>
        <fullName evidence="1">Uncharacterized protein</fullName>
    </submittedName>
</protein>
<sequence>MLICQPFILIQCQHAVEIINIRQVHNQQIFDELEFSMTSSSYFKYMVRCIGLPLQFAMA</sequence>